<reference evidence="1" key="1">
    <citation type="submission" date="2025-08" db="UniProtKB">
        <authorList>
            <consortium name="Ensembl"/>
        </authorList>
    </citation>
    <scope>IDENTIFICATION</scope>
</reference>
<protein>
    <submittedName>
        <fullName evidence="1">Uncharacterized protein</fullName>
    </submittedName>
</protein>
<evidence type="ECO:0000313" key="1">
    <source>
        <dbReference type="Ensembl" id="ENSLLEP00000025056.1"/>
    </source>
</evidence>
<keyword evidence="2" id="KW-1185">Reference proteome</keyword>
<evidence type="ECO:0000313" key="2">
    <source>
        <dbReference type="Proteomes" id="UP000694569"/>
    </source>
</evidence>
<dbReference type="AlphaFoldDB" id="A0A8C5W9R9"/>
<organism evidence="1 2">
    <name type="scientific">Leptobrachium leishanense</name>
    <name type="common">Leishan spiny toad</name>
    <dbReference type="NCBI Taxonomy" id="445787"/>
    <lineage>
        <taxon>Eukaryota</taxon>
        <taxon>Metazoa</taxon>
        <taxon>Chordata</taxon>
        <taxon>Craniata</taxon>
        <taxon>Vertebrata</taxon>
        <taxon>Euteleostomi</taxon>
        <taxon>Amphibia</taxon>
        <taxon>Batrachia</taxon>
        <taxon>Anura</taxon>
        <taxon>Pelobatoidea</taxon>
        <taxon>Megophryidae</taxon>
        <taxon>Leptobrachium</taxon>
    </lineage>
</organism>
<name>A0A8C5W9R9_9ANUR</name>
<reference evidence="1" key="2">
    <citation type="submission" date="2025-09" db="UniProtKB">
        <authorList>
            <consortium name="Ensembl"/>
        </authorList>
    </citation>
    <scope>IDENTIFICATION</scope>
</reference>
<proteinExistence type="predicted"/>
<sequence length="73" mass="8222">MSEFRIHHDVNDLISLLRLHGNEGSRIIHRSPAEEPHSVCHLTTSVSAHSRKVRAAVSPIPFFSILFSQHLTT</sequence>
<accession>A0A8C5W9R9</accession>
<dbReference type="Proteomes" id="UP000694569">
    <property type="component" value="Unplaced"/>
</dbReference>
<dbReference type="Ensembl" id="ENSLLET00000026014.1">
    <property type="protein sequence ID" value="ENSLLEP00000025056.1"/>
    <property type="gene ID" value="ENSLLEG00000015926.1"/>
</dbReference>
<dbReference type="OrthoDB" id="2192946at2759"/>